<evidence type="ECO:0000256" key="2">
    <source>
        <dbReference type="ARBA" id="ARBA00022676"/>
    </source>
</evidence>
<dbReference type="RefSeq" id="WP_109322470.1">
    <property type="nucleotide sequence ID" value="NZ_CP029346.1"/>
</dbReference>
<organism evidence="5 6">
    <name type="scientific">Aquirufa nivalisilvae</name>
    <dbReference type="NCBI Taxonomy" id="2516557"/>
    <lineage>
        <taxon>Bacteria</taxon>
        <taxon>Pseudomonadati</taxon>
        <taxon>Bacteroidota</taxon>
        <taxon>Cytophagia</taxon>
        <taxon>Cytophagales</taxon>
        <taxon>Flectobacillaceae</taxon>
        <taxon>Aquirufa</taxon>
    </lineage>
</organism>
<dbReference type="SUPFAM" id="SSF53448">
    <property type="entry name" value="Nucleotide-diphospho-sugar transferases"/>
    <property type="match status" value="1"/>
</dbReference>
<name>A0A2S2DTW7_9BACT</name>
<dbReference type="OrthoDB" id="9771846at2"/>
<keyword evidence="2" id="KW-0328">Glycosyltransferase</keyword>
<evidence type="ECO:0000256" key="1">
    <source>
        <dbReference type="ARBA" id="ARBA00006739"/>
    </source>
</evidence>
<proteinExistence type="inferred from homology"/>
<gene>
    <name evidence="5" type="ORF">HME7025_00872</name>
</gene>
<keyword evidence="3" id="KW-0808">Transferase</keyword>
<evidence type="ECO:0000259" key="4">
    <source>
        <dbReference type="Pfam" id="PF00535"/>
    </source>
</evidence>
<dbReference type="Gene3D" id="3.90.550.10">
    <property type="entry name" value="Spore Coat Polysaccharide Biosynthesis Protein SpsA, Chain A"/>
    <property type="match status" value="1"/>
</dbReference>
<evidence type="ECO:0000256" key="3">
    <source>
        <dbReference type="ARBA" id="ARBA00022679"/>
    </source>
</evidence>
<dbReference type="KEGG" id="psez:HME7025_00872"/>
<dbReference type="InterPro" id="IPR029044">
    <property type="entry name" value="Nucleotide-diphossugar_trans"/>
</dbReference>
<dbReference type="AlphaFoldDB" id="A0A2S2DTW7"/>
<dbReference type="GO" id="GO:0016757">
    <property type="term" value="F:glycosyltransferase activity"/>
    <property type="evidence" value="ECO:0007669"/>
    <property type="project" value="UniProtKB-KW"/>
</dbReference>
<sequence length="335" mass="38235">MSVAIVILNFNGKHFLEKFLPLVIATSPPGTIYVADNGSTDDSLNYLKNQFPEIPILIGEGNLGYAGGYNRALKSLDTDYYVLMNSDIEPNKNWLNPLVDYMERNPQVAAVQPFILDYQNPEQFEYAGGAGGYWDNLGFPFCRGRIFDSIEKNDEQYATSIVNWATGACLLVRSETYWKVGGLDDYFFAHMEEIDLCWRFQRAGYQVAAVAESTVKHVGGGTLAKENPYKTYLNFRNNLILLYKNLSGWKKCFIILMRMAADGLAGVKYLFSGDFALIWAILKAHFAFYFYMLFQHPKQNLAPELVKVENIVSYPKSIIWGYFVQKKKKFTDLKF</sequence>
<evidence type="ECO:0000313" key="5">
    <source>
        <dbReference type="EMBL" id="AWL08742.1"/>
    </source>
</evidence>
<accession>A0A2S2DTW7</accession>
<dbReference type="CDD" id="cd04186">
    <property type="entry name" value="GT_2_like_c"/>
    <property type="match status" value="1"/>
</dbReference>
<comment type="similarity">
    <text evidence="1">Belongs to the glycosyltransferase 2 family.</text>
</comment>
<dbReference type="EMBL" id="CP029346">
    <property type="protein sequence ID" value="AWL08742.1"/>
    <property type="molecule type" value="Genomic_DNA"/>
</dbReference>
<reference evidence="6" key="1">
    <citation type="submission" date="2018-05" db="EMBL/GenBank/DDBJ databases">
        <title>Pseudarcicella sp. HME7025 Genome sequencing and assembly.</title>
        <authorList>
            <person name="Kim H."/>
            <person name="Kang H."/>
            <person name="Joh K."/>
        </authorList>
    </citation>
    <scope>NUCLEOTIDE SEQUENCE [LARGE SCALE GENOMIC DNA]</scope>
    <source>
        <strain evidence="6">HME7025</strain>
    </source>
</reference>
<dbReference type="PANTHER" id="PTHR43179">
    <property type="entry name" value="RHAMNOSYLTRANSFERASE WBBL"/>
    <property type="match status" value="1"/>
</dbReference>
<dbReference type="Proteomes" id="UP000245468">
    <property type="component" value="Chromosome"/>
</dbReference>
<evidence type="ECO:0000313" key="6">
    <source>
        <dbReference type="Proteomes" id="UP000245468"/>
    </source>
</evidence>
<dbReference type="PANTHER" id="PTHR43179:SF12">
    <property type="entry name" value="GALACTOFURANOSYLTRANSFERASE GLFT2"/>
    <property type="match status" value="1"/>
</dbReference>
<protein>
    <recommendedName>
        <fullName evidence="4">Glycosyltransferase 2-like domain-containing protein</fullName>
    </recommendedName>
</protein>
<dbReference type="InterPro" id="IPR001173">
    <property type="entry name" value="Glyco_trans_2-like"/>
</dbReference>
<keyword evidence="6" id="KW-1185">Reference proteome</keyword>
<feature type="domain" description="Glycosyltransferase 2-like" evidence="4">
    <location>
        <begin position="5"/>
        <end position="129"/>
    </location>
</feature>
<dbReference type="Pfam" id="PF00535">
    <property type="entry name" value="Glycos_transf_2"/>
    <property type="match status" value="1"/>
</dbReference>